<dbReference type="OrthoDB" id="9762009at2"/>
<evidence type="ECO:0000259" key="14">
    <source>
        <dbReference type="PROSITE" id="PS50035"/>
    </source>
</evidence>
<keyword evidence="10" id="KW-0594">Phospholipid biosynthesis</keyword>
<keyword evidence="2" id="KW-1003">Cell membrane</keyword>
<reference evidence="15 16" key="1">
    <citation type="journal article" date="2015" name="Genome Announc.">
        <title>Complete Genome Sequence of Spiroplasma kunkelii Strain CR2-3x, Causal Agent of Corn Stunt Disease in Zea mays L.</title>
        <authorList>
            <person name="Davis R.E."/>
            <person name="Shao J."/>
            <person name="Dally E.L."/>
            <person name="Zhao Y."/>
            <person name="Gasparich G.E."/>
            <person name="Gaynor B.J."/>
            <person name="Athey J.C."/>
            <person name="Harrison N.A."/>
            <person name="Donofrio N."/>
        </authorList>
    </citation>
    <scope>NUCLEOTIDE SEQUENCE [LARGE SCALE GENOMIC DNA]</scope>
    <source>
        <strain evidence="15 16">CR2-3x</strain>
    </source>
</reference>
<dbReference type="GO" id="GO:0032049">
    <property type="term" value="P:cardiolipin biosynthetic process"/>
    <property type="evidence" value="ECO:0007669"/>
    <property type="project" value="UniProtKB-UniRule"/>
</dbReference>
<dbReference type="RefSeq" id="WP_053391372.1">
    <property type="nucleotide sequence ID" value="NZ_CP010899.1"/>
</dbReference>
<keyword evidence="5 13" id="KW-0812">Transmembrane</keyword>
<dbReference type="STRING" id="273035.SKUN_001469"/>
<evidence type="ECO:0000256" key="4">
    <source>
        <dbReference type="ARBA" id="ARBA00022679"/>
    </source>
</evidence>
<evidence type="ECO:0000256" key="7">
    <source>
        <dbReference type="ARBA" id="ARBA00022989"/>
    </source>
</evidence>
<dbReference type="GO" id="GO:0008808">
    <property type="term" value="F:cardiolipin synthase activity"/>
    <property type="evidence" value="ECO:0007669"/>
    <property type="project" value="UniProtKB-UniRule"/>
</dbReference>
<proteinExistence type="predicted"/>
<dbReference type="CDD" id="cd09112">
    <property type="entry name" value="PLDc_CLS_2"/>
    <property type="match status" value="1"/>
</dbReference>
<dbReference type="InterPro" id="IPR025202">
    <property type="entry name" value="PLD-like_dom"/>
</dbReference>
<dbReference type="Pfam" id="PF13091">
    <property type="entry name" value="PLDc_2"/>
    <property type="match status" value="2"/>
</dbReference>
<dbReference type="KEGG" id="skn:SKUN_001469"/>
<dbReference type="SMART" id="SM00155">
    <property type="entry name" value="PLDc"/>
    <property type="match status" value="2"/>
</dbReference>
<dbReference type="SUPFAM" id="SSF56024">
    <property type="entry name" value="Phospholipase D/nuclease"/>
    <property type="match status" value="2"/>
</dbReference>
<dbReference type="PROSITE" id="PS50035">
    <property type="entry name" value="PLD"/>
    <property type="match status" value="2"/>
</dbReference>
<name>A0A0K2JIC1_SPIKU</name>
<evidence type="ECO:0000256" key="6">
    <source>
        <dbReference type="ARBA" id="ARBA00022737"/>
    </source>
</evidence>
<gene>
    <name evidence="15" type="primary">cls</name>
    <name evidence="15" type="ORF">SKUN_001469</name>
</gene>
<dbReference type="InterPro" id="IPR022924">
    <property type="entry name" value="Cardiolipin_synthase"/>
</dbReference>
<evidence type="ECO:0000256" key="1">
    <source>
        <dbReference type="ARBA" id="ARBA00004651"/>
    </source>
</evidence>
<feature type="transmembrane region" description="Helical" evidence="13">
    <location>
        <begin position="35"/>
        <end position="53"/>
    </location>
</feature>
<comment type="subcellular location">
    <subcellularLocation>
        <location evidence="1">Cell membrane</location>
        <topology evidence="1">Multi-pass membrane protein</topology>
    </subcellularLocation>
</comment>
<evidence type="ECO:0000256" key="8">
    <source>
        <dbReference type="ARBA" id="ARBA00023098"/>
    </source>
</evidence>
<dbReference type="PATRIC" id="fig|273035.7.peg.1812"/>
<keyword evidence="3" id="KW-0444">Lipid biosynthesis</keyword>
<evidence type="ECO:0000256" key="12">
    <source>
        <dbReference type="NCBIfam" id="TIGR04265"/>
    </source>
</evidence>
<dbReference type="PANTHER" id="PTHR21248">
    <property type="entry name" value="CARDIOLIPIN SYNTHASE"/>
    <property type="match status" value="1"/>
</dbReference>
<dbReference type="Pfam" id="PF13396">
    <property type="entry name" value="PLDc_N"/>
    <property type="match status" value="1"/>
</dbReference>
<keyword evidence="8" id="KW-0443">Lipid metabolism</keyword>
<dbReference type="InterPro" id="IPR027379">
    <property type="entry name" value="CLS_N"/>
</dbReference>
<dbReference type="GO" id="GO:0005886">
    <property type="term" value="C:plasma membrane"/>
    <property type="evidence" value="ECO:0007669"/>
    <property type="project" value="UniProtKB-SubCell"/>
</dbReference>
<accession>A0A0K2JIC1</accession>
<evidence type="ECO:0000256" key="10">
    <source>
        <dbReference type="ARBA" id="ARBA00023209"/>
    </source>
</evidence>
<keyword evidence="16" id="KW-1185">Reference proteome</keyword>
<dbReference type="NCBIfam" id="TIGR04265">
    <property type="entry name" value="bac_cardiolipin"/>
    <property type="match status" value="1"/>
</dbReference>
<evidence type="ECO:0000256" key="3">
    <source>
        <dbReference type="ARBA" id="ARBA00022516"/>
    </source>
</evidence>
<dbReference type="EC" id="2.7.8.-" evidence="12"/>
<feature type="transmembrane region" description="Helical" evidence="13">
    <location>
        <begin position="7"/>
        <end position="29"/>
    </location>
</feature>
<keyword evidence="9 13" id="KW-0472">Membrane</keyword>
<keyword evidence="11" id="KW-1208">Phospholipid metabolism</keyword>
<dbReference type="InterPro" id="IPR001736">
    <property type="entry name" value="PLipase_D/transphosphatidylase"/>
</dbReference>
<evidence type="ECO:0000256" key="5">
    <source>
        <dbReference type="ARBA" id="ARBA00022692"/>
    </source>
</evidence>
<dbReference type="Proteomes" id="UP000062963">
    <property type="component" value="Chromosome"/>
</dbReference>
<keyword evidence="7 13" id="KW-1133">Transmembrane helix</keyword>
<dbReference type="CDD" id="cd09110">
    <property type="entry name" value="PLDc_CLS_1"/>
    <property type="match status" value="1"/>
</dbReference>
<dbReference type="PANTHER" id="PTHR21248:SF22">
    <property type="entry name" value="PHOSPHOLIPASE D"/>
    <property type="match status" value="1"/>
</dbReference>
<keyword evidence="4" id="KW-0808">Transferase</keyword>
<feature type="domain" description="PLD phosphodiesterase" evidence="14">
    <location>
        <begin position="425"/>
        <end position="452"/>
    </location>
</feature>
<feature type="transmembrane region" description="Helical" evidence="13">
    <location>
        <begin position="62"/>
        <end position="82"/>
    </location>
</feature>
<dbReference type="EMBL" id="CP010899">
    <property type="protein sequence ID" value="ALA98329.1"/>
    <property type="molecule type" value="Genomic_DNA"/>
</dbReference>
<keyword evidence="6" id="KW-0677">Repeat</keyword>
<evidence type="ECO:0000313" key="16">
    <source>
        <dbReference type="Proteomes" id="UP000062963"/>
    </source>
</evidence>
<sequence length="512" mass="59588">MKNWLKIILSMIFLFGMAIMGLLVVFIIFNVKFLYIFLGIIIIDLIFSFFFFFSKRRYEVKFSWIIFINFVPFIGLCSYVFFGRKYHYSNKKSLLYNHLNKLEYDTYCKKNKTCLIKYTAPNQKFGNVIELLMRHANKPLYQNNKIKIITNGTRVFKALLTDLQQAQQYILLTYFIVADGELFESFLAVLKERIAAGVRVYMIYDHVGSYFKISKKSIKKLIKAGVRVHKYLPIITPFISGNANYRNHRKDVIIDGLIGYTGGINLTDLYVDKSWKFGIFHDTQVRIEGEAVRGLEVIFADDWFFATKRHEIITDLEPAILAPKQYNIKGKSHLQIVNHSPSIDHSITKDLYISLINKASKRVWLSTPYFIPPDDLIQALILAARAGVDVRLTIPGLTDKIFVLDITKSYCKPLFASGVKIYEMNNTFSHNKIAIFDDDIAVIGTCNLDYRSFFSDHQTTVVIYDPEVVVSFIPRWEWDYEHSILWQEWPIKYKPLSYRLLLTCLKLVAPIL</sequence>
<evidence type="ECO:0000256" key="2">
    <source>
        <dbReference type="ARBA" id="ARBA00022475"/>
    </source>
</evidence>
<evidence type="ECO:0000256" key="11">
    <source>
        <dbReference type="ARBA" id="ARBA00023264"/>
    </source>
</evidence>
<organism evidence="15 16">
    <name type="scientific">Spiroplasma kunkelii CR2-3x</name>
    <dbReference type="NCBI Taxonomy" id="273035"/>
    <lineage>
        <taxon>Bacteria</taxon>
        <taxon>Bacillati</taxon>
        <taxon>Mycoplasmatota</taxon>
        <taxon>Mollicutes</taxon>
        <taxon>Entomoplasmatales</taxon>
        <taxon>Spiroplasmataceae</taxon>
        <taxon>Spiroplasma</taxon>
    </lineage>
</organism>
<feature type="domain" description="PLD phosphodiesterase" evidence="14">
    <location>
        <begin position="243"/>
        <end position="270"/>
    </location>
</feature>
<evidence type="ECO:0000256" key="13">
    <source>
        <dbReference type="SAM" id="Phobius"/>
    </source>
</evidence>
<evidence type="ECO:0000313" key="15">
    <source>
        <dbReference type="EMBL" id="ALA98329.1"/>
    </source>
</evidence>
<evidence type="ECO:0000256" key="9">
    <source>
        <dbReference type="ARBA" id="ARBA00023136"/>
    </source>
</evidence>
<dbReference type="Gene3D" id="3.30.870.10">
    <property type="entry name" value="Endonuclease Chain A"/>
    <property type="match status" value="2"/>
</dbReference>
<protein>
    <recommendedName>
        <fullName evidence="12">Cardiolipin synthase</fullName>
        <ecNumber evidence="12">2.7.8.-</ecNumber>
    </recommendedName>
</protein>
<dbReference type="AlphaFoldDB" id="A0A0K2JIC1"/>